<dbReference type="PANTHER" id="PTHR33490">
    <property type="entry name" value="BLR5614 PROTEIN-RELATED"/>
    <property type="match status" value="1"/>
</dbReference>
<gene>
    <name evidence="2" type="ORF">B5P45_15850</name>
</gene>
<dbReference type="KEGG" id="pht:BLM14_00380"/>
<keyword evidence="3" id="KW-1185">Reference proteome</keyword>
<dbReference type="Gene3D" id="3.10.620.30">
    <property type="match status" value="1"/>
</dbReference>
<evidence type="ECO:0000313" key="3">
    <source>
        <dbReference type="Proteomes" id="UP000232163"/>
    </source>
</evidence>
<feature type="domain" description="Transglutaminase-like" evidence="1">
    <location>
        <begin position="161"/>
        <end position="227"/>
    </location>
</feature>
<organism evidence="2 3">
    <name type="scientific">Phyllobacterium zundukense</name>
    <dbReference type="NCBI Taxonomy" id="1867719"/>
    <lineage>
        <taxon>Bacteria</taxon>
        <taxon>Pseudomonadati</taxon>
        <taxon>Pseudomonadota</taxon>
        <taxon>Alphaproteobacteria</taxon>
        <taxon>Hyphomicrobiales</taxon>
        <taxon>Phyllobacteriaceae</taxon>
        <taxon>Phyllobacterium</taxon>
    </lineage>
</organism>
<reference evidence="2 3" key="1">
    <citation type="journal article" date="2017" name="Int J Environ Stud">
        <title>Does the Miocene-Pliocene relict legume Oxytropis triphylla form nitrogen-fixing nodules with a combination of bacterial strains?</title>
        <authorList>
            <person name="Safronova V."/>
            <person name="Belimov A."/>
            <person name="Sazanova A."/>
            <person name="Kuznetsova I."/>
            <person name="Popova J."/>
            <person name="Andronov E."/>
            <person name="Verkhozina A."/>
            <person name="Tikhonovich I."/>
        </authorList>
    </citation>
    <scope>NUCLEOTIDE SEQUENCE [LARGE SCALE GENOMIC DNA]</scope>
    <source>
        <strain evidence="2 3">Tri-38</strain>
    </source>
</reference>
<proteinExistence type="predicted"/>
<dbReference type="Proteomes" id="UP000232163">
    <property type="component" value="Unassembled WGS sequence"/>
</dbReference>
<protein>
    <submittedName>
        <fullName evidence="2">Transglutaminase</fullName>
    </submittedName>
</protein>
<dbReference type="Pfam" id="PF01841">
    <property type="entry name" value="Transglut_core"/>
    <property type="match status" value="1"/>
</dbReference>
<dbReference type="EMBL" id="MZMT01000035">
    <property type="protein sequence ID" value="PIO44033.1"/>
    <property type="molecule type" value="Genomic_DNA"/>
</dbReference>
<comment type="caution">
    <text evidence="2">The sequence shown here is derived from an EMBL/GenBank/DDBJ whole genome shotgun (WGS) entry which is preliminary data.</text>
</comment>
<name>A0A2N9VX15_9HYPH</name>
<accession>A0A2N9VX15</accession>
<dbReference type="Gene3D" id="2.60.40.2250">
    <property type="match status" value="1"/>
</dbReference>
<dbReference type="SUPFAM" id="SSF54001">
    <property type="entry name" value="Cysteine proteinases"/>
    <property type="match status" value="1"/>
</dbReference>
<evidence type="ECO:0000313" key="2">
    <source>
        <dbReference type="EMBL" id="PIO44033.1"/>
    </source>
</evidence>
<sequence>MRINVGCELTFEFAQETPLIAILNVHHSRFADLEGVEVFHATFGASVGGYHDQFGNWCNRVLAAPGIFMCSTNAIVNDSGLPDPIVLDAVQHRVQDLPDDTLVYLMGSRYCETDLLSEEAWRLFGNEPEGWRRVQAVCDFVHNHIVFGYEHSNPTRTASSGYFEGRGVCRDFTHLAVAFCRCLNIPTRYCTGYITDIGIPLPHAEMDFCAWMEVYLGGQWHTFDPRNNEPRIGRIKVAHGRDAADVPLTNIFGPNLLTKFKVWADEAA</sequence>
<dbReference type="OrthoDB" id="5438043at2"/>
<dbReference type="AlphaFoldDB" id="A0A2N9VX15"/>
<dbReference type="SMART" id="SM00460">
    <property type="entry name" value="TGc"/>
    <property type="match status" value="1"/>
</dbReference>
<dbReference type="RefSeq" id="WP_099997594.1">
    <property type="nucleotide sequence ID" value="NZ_CP017940.1"/>
</dbReference>
<dbReference type="InterPro" id="IPR038765">
    <property type="entry name" value="Papain-like_cys_pep_sf"/>
</dbReference>
<evidence type="ECO:0000259" key="1">
    <source>
        <dbReference type="SMART" id="SM00460"/>
    </source>
</evidence>
<dbReference type="PANTHER" id="PTHR33490:SF12">
    <property type="entry name" value="BLL5557 PROTEIN"/>
    <property type="match status" value="1"/>
</dbReference>
<dbReference type="InterPro" id="IPR002931">
    <property type="entry name" value="Transglutaminase-like"/>
</dbReference>